<evidence type="ECO:0000256" key="5">
    <source>
        <dbReference type="ARBA" id="ARBA00022970"/>
    </source>
</evidence>
<name>A0A3S4L4J0_9STRE</name>
<gene>
    <name evidence="10" type="primary">tcyL_1</name>
    <name evidence="10" type="ORF">NCTC3166_00344</name>
</gene>
<dbReference type="AlphaFoldDB" id="A0A3S4L4J0"/>
<keyword evidence="4 8" id="KW-0812">Transmembrane</keyword>
<keyword evidence="3" id="KW-1003">Cell membrane</keyword>
<reference evidence="10 11" key="1">
    <citation type="submission" date="2018-12" db="EMBL/GenBank/DDBJ databases">
        <authorList>
            <consortium name="Pathogen Informatics"/>
        </authorList>
    </citation>
    <scope>NUCLEOTIDE SEQUENCE [LARGE SCALE GENOMIC DNA]</scope>
    <source>
        <strain evidence="10 11">NCTC3166</strain>
    </source>
</reference>
<proteinExistence type="inferred from homology"/>
<dbReference type="SUPFAM" id="SSF161098">
    <property type="entry name" value="MetI-like"/>
    <property type="match status" value="1"/>
</dbReference>
<organism evidence="10 11">
    <name type="scientific">Streptococcus viridans</name>
    <dbReference type="NCBI Taxonomy" id="78535"/>
    <lineage>
        <taxon>Bacteria</taxon>
        <taxon>Bacillati</taxon>
        <taxon>Bacillota</taxon>
        <taxon>Bacilli</taxon>
        <taxon>Lactobacillales</taxon>
        <taxon>Streptococcaceae</taxon>
        <taxon>Streptococcus</taxon>
    </lineage>
</organism>
<dbReference type="InterPro" id="IPR000515">
    <property type="entry name" value="MetI-like"/>
</dbReference>
<evidence type="ECO:0000256" key="7">
    <source>
        <dbReference type="ARBA" id="ARBA00023136"/>
    </source>
</evidence>
<dbReference type="EMBL" id="LR134266">
    <property type="protein sequence ID" value="VED66558.1"/>
    <property type="molecule type" value="Genomic_DNA"/>
</dbReference>
<keyword evidence="5" id="KW-0029">Amino-acid transport</keyword>
<dbReference type="InterPro" id="IPR043429">
    <property type="entry name" value="ArtM/GltK/GlnP/TcyL/YhdX-like"/>
</dbReference>
<keyword evidence="6 8" id="KW-1133">Transmembrane helix</keyword>
<keyword evidence="2 8" id="KW-0813">Transport</keyword>
<evidence type="ECO:0000256" key="6">
    <source>
        <dbReference type="ARBA" id="ARBA00022989"/>
    </source>
</evidence>
<feature type="transmembrane region" description="Helical" evidence="8">
    <location>
        <begin position="20"/>
        <end position="46"/>
    </location>
</feature>
<dbReference type="KEGG" id="svf:NCTC3166_00344"/>
<evidence type="ECO:0000256" key="2">
    <source>
        <dbReference type="ARBA" id="ARBA00022448"/>
    </source>
</evidence>
<comment type="similarity">
    <text evidence="8">Belongs to the binding-protein-dependent transport system permease family.</text>
</comment>
<feature type="transmembrane region" description="Helical" evidence="8">
    <location>
        <begin position="58"/>
        <end position="77"/>
    </location>
</feature>
<feature type="transmembrane region" description="Helical" evidence="8">
    <location>
        <begin position="170"/>
        <end position="188"/>
    </location>
</feature>
<dbReference type="GO" id="GO:0043190">
    <property type="term" value="C:ATP-binding cassette (ABC) transporter complex"/>
    <property type="evidence" value="ECO:0007669"/>
    <property type="project" value="InterPro"/>
</dbReference>
<protein>
    <submittedName>
        <fullName evidence="10">Amino acid ABC transporter permease</fullName>
    </submittedName>
</protein>
<feature type="domain" description="ABC transmembrane type-1" evidence="9">
    <location>
        <begin position="20"/>
        <end position="218"/>
    </location>
</feature>
<dbReference type="RefSeq" id="WP_126403753.1">
    <property type="nucleotide sequence ID" value="NZ_LR134266.1"/>
</dbReference>
<evidence type="ECO:0000256" key="8">
    <source>
        <dbReference type="RuleBase" id="RU363032"/>
    </source>
</evidence>
<dbReference type="GO" id="GO:0022857">
    <property type="term" value="F:transmembrane transporter activity"/>
    <property type="evidence" value="ECO:0007669"/>
    <property type="project" value="InterPro"/>
</dbReference>
<dbReference type="Pfam" id="PF00528">
    <property type="entry name" value="BPD_transp_1"/>
    <property type="match status" value="1"/>
</dbReference>
<dbReference type="PROSITE" id="PS50928">
    <property type="entry name" value="ABC_TM1"/>
    <property type="match status" value="1"/>
</dbReference>
<comment type="subcellular location">
    <subcellularLocation>
        <location evidence="1 8">Cell membrane</location>
        <topology evidence="1 8">Multi-pass membrane protein</topology>
    </subcellularLocation>
</comment>
<keyword evidence="7 8" id="KW-0472">Membrane</keyword>
<feature type="transmembrane region" description="Helical" evidence="8">
    <location>
        <begin position="97"/>
        <end position="123"/>
    </location>
</feature>
<dbReference type="InterPro" id="IPR035906">
    <property type="entry name" value="MetI-like_sf"/>
</dbReference>
<dbReference type="PANTHER" id="PTHR30614:SF0">
    <property type="entry name" value="L-CYSTINE TRANSPORT SYSTEM PERMEASE PROTEIN TCYL"/>
    <property type="match status" value="1"/>
</dbReference>
<dbReference type="CDD" id="cd06261">
    <property type="entry name" value="TM_PBP2"/>
    <property type="match status" value="1"/>
</dbReference>
<sequence length="230" mass="25375">MVSYDISKVWLFLPTLVQALPATLALMVLTTLLGSAFGLVLTWAQVSEDKVGAGLAKGYVFTLRCTPPIVLLFLVFYGLPQFLNWWLGIDIDHWSKFVFVLVAMFLLFAAMISEVFKAAYLAIPKGQMEAGLSIGLTPAQTIWRIVLPQAFRVALPNMTTAILNLMRDAALAYTIGFIDIMGAGNNLISRNLGNYSLETYTAVAVIYWAIALVISFSAQLLEKRLSVTER</sequence>
<evidence type="ECO:0000313" key="10">
    <source>
        <dbReference type="EMBL" id="VED66558.1"/>
    </source>
</evidence>
<evidence type="ECO:0000256" key="3">
    <source>
        <dbReference type="ARBA" id="ARBA00022475"/>
    </source>
</evidence>
<evidence type="ECO:0000259" key="9">
    <source>
        <dbReference type="PROSITE" id="PS50928"/>
    </source>
</evidence>
<dbReference type="GO" id="GO:0006865">
    <property type="term" value="P:amino acid transport"/>
    <property type="evidence" value="ECO:0007669"/>
    <property type="project" value="UniProtKB-KW"/>
</dbReference>
<keyword evidence="11" id="KW-1185">Reference proteome</keyword>
<dbReference type="Proteomes" id="UP000270025">
    <property type="component" value="Chromosome"/>
</dbReference>
<evidence type="ECO:0000256" key="1">
    <source>
        <dbReference type="ARBA" id="ARBA00004651"/>
    </source>
</evidence>
<dbReference type="NCBIfam" id="TIGR01726">
    <property type="entry name" value="HEQRo_perm_3TM"/>
    <property type="match status" value="1"/>
</dbReference>
<evidence type="ECO:0000313" key="11">
    <source>
        <dbReference type="Proteomes" id="UP000270025"/>
    </source>
</evidence>
<evidence type="ECO:0000256" key="4">
    <source>
        <dbReference type="ARBA" id="ARBA00022692"/>
    </source>
</evidence>
<dbReference type="PANTHER" id="PTHR30614">
    <property type="entry name" value="MEMBRANE COMPONENT OF AMINO ACID ABC TRANSPORTER"/>
    <property type="match status" value="1"/>
</dbReference>
<dbReference type="Gene3D" id="1.10.3720.10">
    <property type="entry name" value="MetI-like"/>
    <property type="match status" value="1"/>
</dbReference>
<feature type="transmembrane region" description="Helical" evidence="8">
    <location>
        <begin position="200"/>
        <end position="221"/>
    </location>
</feature>
<accession>A0A3S4L4J0</accession>
<dbReference type="InterPro" id="IPR010065">
    <property type="entry name" value="AA_ABC_transptr_permease_3TM"/>
</dbReference>